<accession>A0A7T5VFH6</accession>
<dbReference type="Gene3D" id="1.10.287.470">
    <property type="entry name" value="Helix hairpin bin"/>
    <property type="match status" value="1"/>
</dbReference>
<reference evidence="3 4" key="1">
    <citation type="submission" date="2020-05" db="EMBL/GenBank/DDBJ databases">
        <title>Complete genome of Desulfobulbus oligotrophicus.</title>
        <authorList>
            <person name="Podar M."/>
        </authorList>
    </citation>
    <scope>NUCLEOTIDE SEQUENCE [LARGE SCALE GENOMIC DNA]</scope>
    <source>
        <strain evidence="3 4">Prop6</strain>
    </source>
</reference>
<evidence type="ECO:0000313" key="4">
    <source>
        <dbReference type="Proteomes" id="UP000596092"/>
    </source>
</evidence>
<evidence type="ECO:0000256" key="1">
    <source>
        <dbReference type="SAM" id="Coils"/>
    </source>
</evidence>
<protein>
    <submittedName>
        <fullName evidence="3">Biotin/lipoyl-binding protein</fullName>
    </submittedName>
</protein>
<dbReference type="EMBL" id="CP054140">
    <property type="protein sequence ID" value="QQG66940.1"/>
    <property type="molecule type" value="Genomic_DNA"/>
</dbReference>
<feature type="domain" description="Multidrug resistance protein MdtA-like barrel-sandwich hybrid" evidence="2">
    <location>
        <begin position="61"/>
        <end position="208"/>
    </location>
</feature>
<dbReference type="Gene3D" id="2.40.30.170">
    <property type="match status" value="1"/>
</dbReference>
<dbReference type="Gene3D" id="2.40.50.100">
    <property type="match status" value="1"/>
</dbReference>
<organism evidence="3 4">
    <name type="scientific">Desulfobulbus oligotrophicus</name>
    <dbReference type="NCBI Taxonomy" id="1909699"/>
    <lineage>
        <taxon>Bacteria</taxon>
        <taxon>Pseudomonadati</taxon>
        <taxon>Thermodesulfobacteriota</taxon>
        <taxon>Desulfobulbia</taxon>
        <taxon>Desulfobulbales</taxon>
        <taxon>Desulfobulbaceae</taxon>
        <taxon>Desulfobulbus</taxon>
    </lineage>
</organism>
<dbReference type="InterPro" id="IPR058625">
    <property type="entry name" value="MdtA-like_BSH"/>
</dbReference>
<dbReference type="AlphaFoldDB" id="A0A7T5VFH6"/>
<dbReference type="KEGG" id="dog:HP555_04280"/>
<dbReference type="Pfam" id="PF25917">
    <property type="entry name" value="BSH_RND"/>
    <property type="match status" value="1"/>
</dbReference>
<dbReference type="SUPFAM" id="SSF111369">
    <property type="entry name" value="HlyD-like secretion proteins"/>
    <property type="match status" value="1"/>
</dbReference>
<sequence length="323" mass="35018">MTLKNKILPILAALGIVLALLVALQTQKKRPPAQPVGLPAKAPFTSYIGGAGIVEASSNNISIGTSLPGLVKVVYVKVGDRLKQGDPLFLIDDRDLQAQQLVKEANRIHAQASINEAKALLEDARSQYALVKTATNSKAVSVDDIQKRRNAELLAQAKVESAGAAKEVADAELKATHLMIEQLTVRAPMACEVMQVNIRAGEYASTGVLATPLILLGNLDLLYVRVDIDENDAWRFKPETKAVASMRGNRDLKADLHFVRVEPFIVAKKSLTGSSTERVDTRVLQVLYSFPRQALPAYVGQQMDVFIEAPDISTTSVAVESRL</sequence>
<dbReference type="PANTHER" id="PTHR30469">
    <property type="entry name" value="MULTIDRUG RESISTANCE PROTEIN MDTA"/>
    <property type="match status" value="1"/>
</dbReference>
<evidence type="ECO:0000259" key="2">
    <source>
        <dbReference type="Pfam" id="PF25917"/>
    </source>
</evidence>
<proteinExistence type="predicted"/>
<dbReference type="GO" id="GO:0015562">
    <property type="term" value="F:efflux transmembrane transporter activity"/>
    <property type="evidence" value="ECO:0007669"/>
    <property type="project" value="TreeGrafter"/>
</dbReference>
<keyword evidence="1" id="KW-0175">Coiled coil</keyword>
<gene>
    <name evidence="3" type="ORF">HP555_04280</name>
</gene>
<name>A0A7T5VFH6_9BACT</name>
<dbReference type="Proteomes" id="UP000596092">
    <property type="component" value="Chromosome"/>
</dbReference>
<keyword evidence="4" id="KW-1185">Reference proteome</keyword>
<dbReference type="GO" id="GO:1990281">
    <property type="term" value="C:efflux pump complex"/>
    <property type="evidence" value="ECO:0007669"/>
    <property type="project" value="TreeGrafter"/>
</dbReference>
<dbReference type="PANTHER" id="PTHR30469:SF15">
    <property type="entry name" value="HLYD FAMILY OF SECRETION PROTEINS"/>
    <property type="match status" value="1"/>
</dbReference>
<feature type="coiled-coil region" evidence="1">
    <location>
        <begin position="107"/>
        <end position="174"/>
    </location>
</feature>
<evidence type="ECO:0000313" key="3">
    <source>
        <dbReference type="EMBL" id="QQG66940.1"/>
    </source>
</evidence>